<evidence type="ECO:0000313" key="3">
    <source>
        <dbReference type="Proteomes" id="UP000531216"/>
    </source>
</evidence>
<dbReference type="RefSeq" id="WP_090965800.1">
    <property type="nucleotide sequence ID" value="NZ_FOOA01000021.1"/>
</dbReference>
<dbReference type="Pfam" id="PF02754">
    <property type="entry name" value="CCG"/>
    <property type="match status" value="2"/>
</dbReference>
<keyword evidence="3" id="KW-1185">Reference proteome</keyword>
<name>A0A7W6FVF7_9HYPH</name>
<evidence type="ECO:0000313" key="2">
    <source>
        <dbReference type="EMBL" id="MBB3937143.1"/>
    </source>
</evidence>
<sequence>MTAQTHPTPGRLPAGQAPRVALFVTCLVNVMRPAVAEATRELLLAAGARVEVPLDQTCCGQPAFNSGDEADGQAMARRQIEALDGYDYVVAPSGSCIGTIRHTYPETFAGDAVWGPRAERLAARAFEITSFLVDVLGFHPEPTRPADARATYHDTCSGLRELGVHDQPRRLLGSVPGLEMVPLPDANVCCGFGGTFCVKYPAISNAVVDEKARAIEGTGADILLGGDLGCLMNMAGRLGRRGSSVRAFHTVEALTGRLATPAIGEAPGRETKR</sequence>
<accession>A0A7W6FVF7</accession>
<feature type="domain" description="Cysteine-rich" evidence="1">
    <location>
        <begin position="151"/>
        <end position="234"/>
    </location>
</feature>
<feature type="domain" description="Cysteine-rich" evidence="1">
    <location>
        <begin position="20"/>
        <end position="100"/>
    </location>
</feature>
<dbReference type="OrthoDB" id="9770306at2"/>
<proteinExistence type="predicted"/>
<dbReference type="GO" id="GO:0016491">
    <property type="term" value="F:oxidoreductase activity"/>
    <property type="evidence" value="ECO:0007669"/>
    <property type="project" value="UniProtKB-ARBA"/>
</dbReference>
<dbReference type="GO" id="GO:0005829">
    <property type="term" value="C:cytosol"/>
    <property type="evidence" value="ECO:0007669"/>
    <property type="project" value="TreeGrafter"/>
</dbReference>
<reference evidence="2 3" key="1">
    <citation type="submission" date="2020-08" db="EMBL/GenBank/DDBJ databases">
        <title>Genomic Encyclopedia of Type Strains, Phase IV (KMG-IV): sequencing the most valuable type-strain genomes for metagenomic binning, comparative biology and taxonomic classification.</title>
        <authorList>
            <person name="Goeker M."/>
        </authorList>
    </citation>
    <scope>NUCLEOTIDE SEQUENCE [LARGE SCALE GENOMIC DNA]</scope>
    <source>
        <strain evidence="2 3">DSM 25024</strain>
    </source>
</reference>
<protein>
    <submittedName>
        <fullName evidence="2">L-lactate dehydrogenase complex protein LldE</fullName>
    </submittedName>
</protein>
<dbReference type="InterPro" id="IPR004017">
    <property type="entry name" value="Cys_rich_dom"/>
</dbReference>
<dbReference type="AlphaFoldDB" id="A0A7W6FVF7"/>
<organism evidence="2 3">
    <name type="scientific">Aureimonas phyllosphaerae</name>
    <dbReference type="NCBI Taxonomy" id="1166078"/>
    <lineage>
        <taxon>Bacteria</taxon>
        <taxon>Pseudomonadati</taxon>
        <taxon>Pseudomonadota</taxon>
        <taxon>Alphaproteobacteria</taxon>
        <taxon>Hyphomicrobiales</taxon>
        <taxon>Aurantimonadaceae</taxon>
        <taxon>Aureimonas</taxon>
    </lineage>
</organism>
<comment type="caution">
    <text evidence="2">The sequence shown here is derived from an EMBL/GenBank/DDBJ whole genome shotgun (WGS) entry which is preliminary data.</text>
</comment>
<gene>
    <name evidence="2" type="ORF">GGR05_003308</name>
</gene>
<evidence type="ECO:0000259" key="1">
    <source>
        <dbReference type="Pfam" id="PF02754"/>
    </source>
</evidence>
<dbReference type="PANTHER" id="PTHR30296:SF0">
    <property type="entry name" value="LACTATE UTILIZATION PROTEIN A"/>
    <property type="match status" value="1"/>
</dbReference>
<dbReference type="EMBL" id="JACIDO010000007">
    <property type="protein sequence ID" value="MBB3937143.1"/>
    <property type="molecule type" value="Genomic_DNA"/>
</dbReference>
<dbReference type="PANTHER" id="PTHR30296">
    <property type="entry name" value="UNCHARACTERIZED PROTEIN YKGE"/>
    <property type="match status" value="1"/>
</dbReference>
<dbReference type="Proteomes" id="UP000531216">
    <property type="component" value="Unassembled WGS sequence"/>
</dbReference>